<evidence type="ECO:0000313" key="1">
    <source>
        <dbReference type="EMBL" id="KAL0942910.1"/>
    </source>
</evidence>
<dbReference type="EMBL" id="VUJX02000001">
    <property type="protein sequence ID" value="KAL0942910.1"/>
    <property type="molecule type" value="Genomic_DNA"/>
</dbReference>
<organism evidence="1 2">
    <name type="scientific">Colletotrichum truncatum</name>
    <name type="common">Anthracnose fungus</name>
    <name type="synonym">Colletotrichum capsici</name>
    <dbReference type="NCBI Taxonomy" id="5467"/>
    <lineage>
        <taxon>Eukaryota</taxon>
        <taxon>Fungi</taxon>
        <taxon>Dikarya</taxon>
        <taxon>Ascomycota</taxon>
        <taxon>Pezizomycotina</taxon>
        <taxon>Sordariomycetes</taxon>
        <taxon>Hypocreomycetidae</taxon>
        <taxon>Glomerellales</taxon>
        <taxon>Glomerellaceae</taxon>
        <taxon>Colletotrichum</taxon>
        <taxon>Colletotrichum truncatum species complex</taxon>
    </lineage>
</organism>
<gene>
    <name evidence="1" type="ORF">CTRU02_200796</name>
</gene>
<sequence length="187" mass="21175">MGSSMAQRHITCKLQLSQPTKSSTMAAPSTLSLSSQDQTSNFALQRYLALHSQHEELRQHLDQIRPMTTCSTSLTSSPSVSPTRSTCSPFGQYPSARRHHSRRSSLSGPKTRRSSSLAPIADETTIWAVAEEEQRLFDVNEGMKRALMELLNCEQVRSDSSFRMWVQCRLMDTEKELRSERRRKSAP</sequence>
<proteinExistence type="predicted"/>
<accession>A0ACC3ZFM7</accession>
<dbReference type="Proteomes" id="UP000805649">
    <property type="component" value="Unassembled WGS sequence"/>
</dbReference>
<reference evidence="1 2" key="1">
    <citation type="journal article" date="2020" name="Phytopathology">
        <title>Genome Sequence Resources of Colletotrichum truncatum, C. plurivorum, C. musicola, and C. sojae: Four Species Pathogenic to Soybean (Glycine max).</title>
        <authorList>
            <person name="Rogerio F."/>
            <person name="Boufleur T.R."/>
            <person name="Ciampi-Guillardi M."/>
            <person name="Sukno S.A."/>
            <person name="Thon M.R."/>
            <person name="Massola Junior N.S."/>
            <person name="Baroncelli R."/>
        </authorList>
    </citation>
    <scope>NUCLEOTIDE SEQUENCE [LARGE SCALE GENOMIC DNA]</scope>
    <source>
        <strain evidence="1 2">CMES1059</strain>
    </source>
</reference>
<evidence type="ECO:0000313" key="2">
    <source>
        <dbReference type="Proteomes" id="UP000805649"/>
    </source>
</evidence>
<comment type="caution">
    <text evidence="1">The sequence shown here is derived from an EMBL/GenBank/DDBJ whole genome shotgun (WGS) entry which is preliminary data.</text>
</comment>
<name>A0ACC3ZFM7_COLTU</name>
<keyword evidence="2" id="KW-1185">Reference proteome</keyword>
<protein>
    <submittedName>
        <fullName evidence="1">Uncharacterized protein</fullName>
    </submittedName>
</protein>